<keyword evidence="4" id="KW-0378">Hydrolase</keyword>
<dbReference type="OrthoDB" id="1648066at2"/>
<dbReference type="Proteomes" id="UP000198597">
    <property type="component" value="Unassembled WGS sequence"/>
</dbReference>
<dbReference type="Gene3D" id="2.10.109.10">
    <property type="entry name" value="Umud Fragment, subunit A"/>
    <property type="match status" value="1"/>
</dbReference>
<dbReference type="InterPro" id="IPR036286">
    <property type="entry name" value="LexA/Signal_pep-like_sf"/>
</dbReference>
<keyword evidence="15" id="KW-1185">Reference proteome</keyword>
<dbReference type="InterPro" id="IPR001733">
    <property type="entry name" value="Peptidase_S26B"/>
</dbReference>
<keyword evidence="3 12" id="KW-0812">Transmembrane</keyword>
<comment type="function">
    <text evidence="10">Catalytic component of the signal peptidase complex (SPC) which catalyzes the cleavage of N-terminal signal sequences from nascent proteins as they are translocated into the lumen of the endoplasmic reticulum. Specifically cleaves N-terminal signal peptides that contain a hydrophobic alpha-helix (h-region) shorter than 18-20 amino acids.</text>
</comment>
<evidence type="ECO:0000256" key="12">
    <source>
        <dbReference type="SAM" id="Phobius"/>
    </source>
</evidence>
<keyword evidence="6" id="KW-0735">Signal-anchor</keyword>
<feature type="transmembrane region" description="Helical" evidence="12">
    <location>
        <begin position="12"/>
        <end position="31"/>
    </location>
</feature>
<evidence type="ECO:0000256" key="6">
    <source>
        <dbReference type="ARBA" id="ARBA00022968"/>
    </source>
</evidence>
<dbReference type="PRINTS" id="PR00728">
    <property type="entry name" value="SIGNALPTASE"/>
</dbReference>
<sequence length="174" mass="19830">MKKNKFFNVLTNILFYSFIITFSLMLIFSIVNNKKGKETSILGYKFYTVLSESMTPTLNKGTIIAIKRADVKVGDIITFKPTSESSNTTHRIIKINELDKVTYVTKGDNNKVEDPKLVTQNQIVGKVEFSIPYVGLLIEYIKSNLFTSILILSLLILVVYVIKYKLKFGRAKNE</sequence>
<dbReference type="GO" id="GO:0004252">
    <property type="term" value="F:serine-type endopeptidase activity"/>
    <property type="evidence" value="ECO:0007669"/>
    <property type="project" value="UniProtKB-UniRule"/>
</dbReference>
<keyword evidence="7 12" id="KW-1133">Transmembrane helix</keyword>
<feature type="transmembrane region" description="Helical" evidence="12">
    <location>
        <begin position="145"/>
        <end position="162"/>
    </location>
</feature>
<dbReference type="NCBIfam" id="TIGR02228">
    <property type="entry name" value="sigpep_I_arch"/>
    <property type="match status" value="1"/>
</dbReference>
<accession>A0A1H0UPS4</accession>
<organism evidence="14 15">
    <name type="scientific">Clostridium gasigenes</name>
    <dbReference type="NCBI Taxonomy" id="94869"/>
    <lineage>
        <taxon>Bacteria</taxon>
        <taxon>Bacillati</taxon>
        <taxon>Bacillota</taxon>
        <taxon>Clostridia</taxon>
        <taxon>Eubacteriales</taxon>
        <taxon>Clostridiaceae</taxon>
        <taxon>Clostridium</taxon>
    </lineage>
</organism>
<evidence type="ECO:0000256" key="9">
    <source>
        <dbReference type="ARBA" id="ARBA00033305"/>
    </source>
</evidence>
<dbReference type="Pfam" id="PF10502">
    <property type="entry name" value="Peptidase_S26"/>
    <property type="match status" value="1"/>
</dbReference>
<keyword evidence="8 12" id="KW-0472">Membrane</keyword>
<name>A0A1H0UPS4_9CLOT</name>
<feature type="domain" description="Peptidase S26" evidence="13">
    <location>
        <begin position="45"/>
        <end position="93"/>
    </location>
</feature>
<evidence type="ECO:0000256" key="8">
    <source>
        <dbReference type="ARBA" id="ARBA00023136"/>
    </source>
</evidence>
<evidence type="ECO:0000256" key="7">
    <source>
        <dbReference type="ARBA" id="ARBA00022989"/>
    </source>
</evidence>
<dbReference type="GO" id="GO:0006465">
    <property type="term" value="P:signal peptide processing"/>
    <property type="evidence" value="ECO:0007669"/>
    <property type="project" value="UniProtKB-UniRule"/>
</dbReference>
<evidence type="ECO:0000256" key="2">
    <source>
        <dbReference type="ARBA" id="ARBA00022670"/>
    </source>
</evidence>
<protein>
    <recommendedName>
        <fullName evidence="9 11">Signal peptidase I</fullName>
        <ecNumber evidence="11">3.4.21.89</ecNumber>
    </recommendedName>
</protein>
<gene>
    <name evidence="14" type="ORF">SAMN04488529_11213</name>
</gene>
<evidence type="ECO:0000256" key="3">
    <source>
        <dbReference type="ARBA" id="ARBA00022692"/>
    </source>
</evidence>
<dbReference type="SUPFAM" id="SSF51306">
    <property type="entry name" value="LexA/Signal peptidase"/>
    <property type="match status" value="1"/>
</dbReference>
<comment type="subcellular location">
    <subcellularLocation>
        <location evidence="1">Endoplasmic reticulum membrane</location>
        <topology evidence="1">Single-pass type II membrane protein</topology>
    </subcellularLocation>
</comment>
<dbReference type="InterPro" id="IPR019533">
    <property type="entry name" value="Peptidase_S26"/>
</dbReference>
<evidence type="ECO:0000313" key="14">
    <source>
        <dbReference type="EMBL" id="SDP68164.1"/>
    </source>
</evidence>
<dbReference type="InterPro" id="IPR019756">
    <property type="entry name" value="Pept_S26A_signal_pept_1_Ser-AS"/>
</dbReference>
<dbReference type="PANTHER" id="PTHR10806:SF6">
    <property type="entry name" value="SIGNAL PEPTIDASE COMPLEX CATALYTIC SUBUNIT SEC11"/>
    <property type="match status" value="1"/>
</dbReference>
<dbReference type="EMBL" id="FNJM01000012">
    <property type="protein sequence ID" value="SDP68164.1"/>
    <property type="molecule type" value="Genomic_DNA"/>
</dbReference>
<evidence type="ECO:0000256" key="4">
    <source>
        <dbReference type="ARBA" id="ARBA00022801"/>
    </source>
</evidence>
<reference evidence="14 15" key="1">
    <citation type="submission" date="2016-10" db="EMBL/GenBank/DDBJ databases">
        <authorList>
            <person name="de Groot N.N."/>
        </authorList>
    </citation>
    <scope>NUCLEOTIDE SEQUENCE [LARGE SCALE GENOMIC DNA]</scope>
    <source>
        <strain evidence="14 15">DSM 12272</strain>
    </source>
</reference>
<evidence type="ECO:0000256" key="1">
    <source>
        <dbReference type="ARBA" id="ARBA00004648"/>
    </source>
</evidence>
<evidence type="ECO:0000313" key="15">
    <source>
        <dbReference type="Proteomes" id="UP000198597"/>
    </source>
</evidence>
<dbReference type="CDD" id="cd06530">
    <property type="entry name" value="S26_SPase_I"/>
    <property type="match status" value="1"/>
</dbReference>
<dbReference type="AlphaFoldDB" id="A0A1H0UPS4"/>
<dbReference type="PANTHER" id="PTHR10806">
    <property type="entry name" value="SIGNAL PEPTIDASE COMPLEX CATALYTIC SUBUNIT SEC11"/>
    <property type="match status" value="1"/>
</dbReference>
<evidence type="ECO:0000259" key="13">
    <source>
        <dbReference type="Pfam" id="PF10502"/>
    </source>
</evidence>
<dbReference type="PROSITE" id="PS00501">
    <property type="entry name" value="SPASE_I_1"/>
    <property type="match status" value="1"/>
</dbReference>
<dbReference type="EC" id="3.4.21.89" evidence="11"/>
<keyword evidence="2" id="KW-0645">Protease</keyword>
<keyword evidence="5" id="KW-0256">Endoplasmic reticulum</keyword>
<dbReference type="RefSeq" id="WP_089971703.1">
    <property type="nucleotide sequence ID" value="NZ_FNJM01000012.1"/>
</dbReference>
<evidence type="ECO:0000256" key="11">
    <source>
        <dbReference type="NCBIfam" id="TIGR02228"/>
    </source>
</evidence>
<evidence type="ECO:0000256" key="10">
    <source>
        <dbReference type="ARBA" id="ARBA00045533"/>
    </source>
</evidence>
<evidence type="ECO:0000256" key="5">
    <source>
        <dbReference type="ARBA" id="ARBA00022824"/>
    </source>
</evidence>
<dbReference type="GO" id="GO:0009003">
    <property type="term" value="F:signal peptidase activity"/>
    <property type="evidence" value="ECO:0007669"/>
    <property type="project" value="UniProtKB-EC"/>
</dbReference>
<dbReference type="GO" id="GO:0016020">
    <property type="term" value="C:membrane"/>
    <property type="evidence" value="ECO:0007669"/>
    <property type="project" value="UniProtKB-UniRule"/>
</dbReference>
<proteinExistence type="predicted"/>
<dbReference type="STRING" id="94869.SAMN04488529_11213"/>